<dbReference type="Proteomes" id="UP000584374">
    <property type="component" value="Unassembled WGS sequence"/>
</dbReference>
<dbReference type="EMBL" id="JACHIW010000001">
    <property type="protein sequence ID" value="MBB5157300.1"/>
    <property type="molecule type" value="Genomic_DNA"/>
</dbReference>
<gene>
    <name evidence="1" type="ORF">BJ970_004834</name>
</gene>
<dbReference type="AlphaFoldDB" id="A0A840QBZ9"/>
<evidence type="ECO:0000313" key="1">
    <source>
        <dbReference type="EMBL" id="MBB5157300.1"/>
    </source>
</evidence>
<dbReference type="RefSeq" id="WP_184728275.1">
    <property type="nucleotide sequence ID" value="NZ_JACHIW010000001.1"/>
</dbReference>
<reference evidence="1 2" key="1">
    <citation type="submission" date="2020-08" db="EMBL/GenBank/DDBJ databases">
        <title>Sequencing the genomes of 1000 actinobacteria strains.</title>
        <authorList>
            <person name="Klenk H.-P."/>
        </authorList>
    </citation>
    <scope>NUCLEOTIDE SEQUENCE [LARGE SCALE GENOMIC DNA]</scope>
    <source>
        <strain evidence="1 2">DSM 45584</strain>
    </source>
</reference>
<comment type="caution">
    <text evidence="1">The sequence shown here is derived from an EMBL/GenBank/DDBJ whole genome shotgun (WGS) entry which is preliminary data.</text>
</comment>
<name>A0A840QBZ9_9PSEU</name>
<organism evidence="1 2">
    <name type="scientific">Saccharopolyspora phatthalungensis</name>
    <dbReference type="NCBI Taxonomy" id="664693"/>
    <lineage>
        <taxon>Bacteria</taxon>
        <taxon>Bacillati</taxon>
        <taxon>Actinomycetota</taxon>
        <taxon>Actinomycetes</taxon>
        <taxon>Pseudonocardiales</taxon>
        <taxon>Pseudonocardiaceae</taxon>
        <taxon>Saccharopolyspora</taxon>
    </lineage>
</organism>
<accession>A0A840QBZ9</accession>
<evidence type="ECO:0000313" key="2">
    <source>
        <dbReference type="Proteomes" id="UP000584374"/>
    </source>
</evidence>
<proteinExistence type="predicted"/>
<protein>
    <submittedName>
        <fullName evidence="1">Uncharacterized protein</fullName>
    </submittedName>
</protein>
<keyword evidence="2" id="KW-1185">Reference proteome</keyword>
<sequence length="121" mass="13748">MSTTIDEAVRPQAAPRGREVARARFPPRPVPATWQATGLAREDVRVWFASAPFIDANEHTMKVRRWGLGHLLDWLEAQPGSTWQERWTATGADSAGRGWRKIPARWRTRDSDGFARLRGPM</sequence>